<keyword evidence="4" id="KW-1185">Reference proteome</keyword>
<evidence type="ECO:0000313" key="3">
    <source>
        <dbReference type="EMBL" id="QCT42093.1"/>
    </source>
</evidence>
<dbReference type="RefSeq" id="WP_138078711.1">
    <property type="nucleotide sequence ID" value="NZ_CP040004.1"/>
</dbReference>
<keyword evidence="2" id="KW-1133">Transmembrane helix</keyword>
<organism evidence="3 4">
    <name type="scientific">Candidatus Nanosynbacter featherlites</name>
    <dbReference type="NCBI Taxonomy" id="2572088"/>
    <lineage>
        <taxon>Bacteria</taxon>
        <taxon>Candidatus Saccharimonadota</taxon>
        <taxon>Candidatus Saccharimonadia</taxon>
        <taxon>Candidatus Nanosynbacterales</taxon>
        <taxon>Candidatus Nanosynbacteraceae</taxon>
        <taxon>Candidatus Nanosynbacter</taxon>
    </lineage>
</organism>
<dbReference type="EMBL" id="CP040004">
    <property type="protein sequence ID" value="QCT42093.1"/>
    <property type="molecule type" value="Genomic_DNA"/>
</dbReference>
<feature type="compositionally biased region" description="Basic residues" evidence="1">
    <location>
        <begin position="1"/>
        <end position="11"/>
    </location>
</feature>
<evidence type="ECO:0000256" key="2">
    <source>
        <dbReference type="SAM" id="Phobius"/>
    </source>
</evidence>
<evidence type="ECO:0000256" key="1">
    <source>
        <dbReference type="SAM" id="MobiDB-lite"/>
    </source>
</evidence>
<name>A0A4P9A2S5_9BACT</name>
<gene>
    <name evidence="3" type="ORF">FBF37_01220</name>
</gene>
<proteinExistence type="predicted"/>
<evidence type="ECO:0000313" key="4">
    <source>
        <dbReference type="Proteomes" id="UP000310639"/>
    </source>
</evidence>
<keyword evidence="2" id="KW-0472">Membrane</keyword>
<protein>
    <recommendedName>
        <fullName evidence="5">POTRA domain-containing protein</fullName>
    </recommendedName>
</protein>
<dbReference type="AlphaFoldDB" id="A0A4P9A2S5"/>
<accession>A0A4P9A2S5</accession>
<evidence type="ECO:0008006" key="5">
    <source>
        <dbReference type="Google" id="ProtNLM"/>
    </source>
</evidence>
<reference evidence="3 4" key="1">
    <citation type="submission" date="2019-04" db="EMBL/GenBank/DDBJ databases">
        <title>Saccharibacteria TM7 genomes.</title>
        <authorList>
            <person name="Bor B."/>
            <person name="He X."/>
            <person name="Chen T."/>
            <person name="Dewhirst F.E."/>
        </authorList>
    </citation>
    <scope>NUCLEOTIDE SEQUENCE [LARGE SCALE GENOMIC DNA]</scope>
    <source>
        <strain evidence="3 4">BB001</strain>
    </source>
</reference>
<dbReference type="OrthoDB" id="9793398at2"/>
<dbReference type="Proteomes" id="UP000310639">
    <property type="component" value="Chromosome"/>
</dbReference>
<dbReference type="KEGG" id="nft:FBF37_01220"/>
<keyword evidence="2" id="KW-0812">Transmembrane</keyword>
<feature type="region of interest" description="Disordered" evidence="1">
    <location>
        <begin position="1"/>
        <end position="23"/>
    </location>
</feature>
<sequence length="300" mass="34117">MSLLGRKKTKQRSSANNGPRRMRDDIIKESSAFQLNRTISSFRKQQDEVSERSIHHKRQDLQKAFLQRIGMSLAALVVLILLSFQLSLVISIQTPDTASGQQAATYKKILIDYYASRPAERFKPFLNQDALHQYFLSHVPEVKTVRIETFGAGMATAKLTFRQPLAQWSSGEKMYFVDESGVTFERNYFAPPKLTVKDQSGAPLSGGQEVVNQRFLSFLGQAVSQFAKNNLSVSEIVLPQDTVRQVLFLIEGKGYAVKMTVDRAAVAQVDQAVKAMRFIDERRLRPEYLDVRVDQRVFYK</sequence>
<feature type="transmembrane region" description="Helical" evidence="2">
    <location>
        <begin position="65"/>
        <end position="84"/>
    </location>
</feature>